<feature type="region of interest" description="Disordered" evidence="3">
    <location>
        <begin position="122"/>
        <end position="167"/>
    </location>
</feature>
<proteinExistence type="predicted"/>
<gene>
    <name evidence="5" type="primary">CUPP</name>
    <name evidence="7" type="synonym">LOC105227148</name>
</gene>
<feature type="signal peptide" evidence="4">
    <location>
        <begin position="1"/>
        <end position="27"/>
    </location>
</feature>
<dbReference type="GO" id="GO:0008010">
    <property type="term" value="F:structural constituent of chitin-based larval cuticle"/>
    <property type="evidence" value="ECO:0007669"/>
    <property type="project" value="TreeGrafter"/>
</dbReference>
<keyword evidence="4" id="KW-0732">Signal</keyword>
<dbReference type="Pfam" id="PF00379">
    <property type="entry name" value="Chitin_bind_4"/>
    <property type="match status" value="1"/>
</dbReference>
<evidence type="ECO:0000256" key="3">
    <source>
        <dbReference type="SAM" id="MobiDB-lite"/>
    </source>
</evidence>
<evidence type="ECO:0000256" key="2">
    <source>
        <dbReference type="PROSITE-ProRule" id="PRU00497"/>
    </source>
</evidence>
<dbReference type="GO" id="GO:0062129">
    <property type="term" value="C:chitin-based extracellular matrix"/>
    <property type="evidence" value="ECO:0007669"/>
    <property type="project" value="TreeGrafter"/>
</dbReference>
<dbReference type="RefSeq" id="XP_011204661.1">
    <property type="nucleotide sequence ID" value="XM_011206359.3"/>
</dbReference>
<feature type="compositionally biased region" description="Low complexity" evidence="3">
    <location>
        <begin position="129"/>
        <end position="150"/>
    </location>
</feature>
<dbReference type="OrthoDB" id="6493579at2759"/>
<dbReference type="InterPro" id="IPR050468">
    <property type="entry name" value="Cuticle_Struct_Prot"/>
</dbReference>
<name>A0A034VE70_BACDO</name>
<dbReference type="AlphaFoldDB" id="A0A034VE70"/>
<dbReference type="PRINTS" id="PR00947">
    <property type="entry name" value="CUTICLE"/>
</dbReference>
<accession>A0A034VE70</accession>
<dbReference type="PROSITE" id="PS51155">
    <property type="entry name" value="CHIT_BIND_RR_2"/>
    <property type="match status" value="1"/>
</dbReference>
<evidence type="ECO:0000313" key="5">
    <source>
        <dbReference type="EMBL" id="JAC39848.1"/>
    </source>
</evidence>
<feature type="chain" id="PRO_5044538524" evidence="4">
    <location>
        <begin position="28"/>
        <end position="167"/>
    </location>
</feature>
<reference evidence="5" key="1">
    <citation type="journal article" date="2014" name="BMC Genomics">
        <title>Characterizing the developmental transcriptome of the oriental fruit fly, Bactrocera dorsalis (Diptera: Tephritidae) through comparative genomic analysis with Drosophila melanogaster utilizing modENCODE datasets.</title>
        <authorList>
            <person name="Geib S.M."/>
            <person name="Calla B."/>
            <person name="Hall B."/>
            <person name="Hou S."/>
            <person name="Manoukis N.C."/>
        </authorList>
    </citation>
    <scope>NUCLEOTIDE SEQUENCE</scope>
    <source>
        <strain evidence="5">Punador</strain>
    </source>
</reference>
<reference evidence="7" key="2">
    <citation type="submission" date="2022-04" db="UniProtKB">
        <authorList>
            <consortium name="RefSeq"/>
        </authorList>
    </citation>
    <scope>IDENTIFICATION</scope>
    <source>
        <strain evidence="7">Punador</strain>
    </source>
</reference>
<dbReference type="PANTHER" id="PTHR10380:SF237">
    <property type="entry name" value="CUTICULAR PROTEIN 65AU, ISOFORM A-RELATED"/>
    <property type="match status" value="1"/>
</dbReference>
<dbReference type="PROSITE" id="PS51257">
    <property type="entry name" value="PROKAR_LIPOPROTEIN"/>
    <property type="match status" value="1"/>
</dbReference>
<dbReference type="GeneID" id="105227148"/>
<evidence type="ECO:0000313" key="6">
    <source>
        <dbReference type="Proteomes" id="UP001652620"/>
    </source>
</evidence>
<keyword evidence="6" id="KW-1185">Reference proteome</keyword>
<evidence type="ECO:0000313" key="7">
    <source>
        <dbReference type="RefSeq" id="XP_011204661.1"/>
    </source>
</evidence>
<feature type="region of interest" description="Disordered" evidence="3">
    <location>
        <begin position="36"/>
        <end position="58"/>
    </location>
</feature>
<evidence type="ECO:0000256" key="4">
    <source>
        <dbReference type="SAM" id="SignalP"/>
    </source>
</evidence>
<evidence type="ECO:0000256" key="1">
    <source>
        <dbReference type="ARBA" id="ARBA00022460"/>
    </source>
</evidence>
<organism evidence="5">
    <name type="scientific">Bactrocera dorsalis</name>
    <name type="common">Oriental fruit fly</name>
    <name type="synonym">Dacus dorsalis</name>
    <dbReference type="NCBI Taxonomy" id="27457"/>
    <lineage>
        <taxon>Eukaryota</taxon>
        <taxon>Metazoa</taxon>
        <taxon>Ecdysozoa</taxon>
        <taxon>Arthropoda</taxon>
        <taxon>Hexapoda</taxon>
        <taxon>Insecta</taxon>
        <taxon>Pterygota</taxon>
        <taxon>Neoptera</taxon>
        <taxon>Endopterygota</taxon>
        <taxon>Diptera</taxon>
        <taxon>Brachycera</taxon>
        <taxon>Muscomorpha</taxon>
        <taxon>Tephritoidea</taxon>
        <taxon>Tephritidae</taxon>
        <taxon>Bactrocera</taxon>
        <taxon>Bactrocera</taxon>
    </lineage>
</organism>
<dbReference type="InterPro" id="IPR031311">
    <property type="entry name" value="CHIT_BIND_RR_consensus"/>
</dbReference>
<dbReference type="KEGG" id="bdr:105227148"/>
<keyword evidence="1 2" id="KW-0193">Cuticle</keyword>
<sequence>MNKFILIATIASLACVAHGAISHGTHAETLKHNSQLNQDGSYKHDYQTSNGISAQEEGYGGHHASGGFAYYSPEGELIQLSYLADENGFKPQGNHLPTPPPIPPQILKSLEYIRLHPYDEDAAHHKQQHQQQQHRPQQQARQQQFHHVAAPSHQVKNLRRPAQRRHF</sequence>
<dbReference type="Proteomes" id="UP001652620">
    <property type="component" value="Chromosome 5"/>
</dbReference>
<dbReference type="PANTHER" id="PTHR10380">
    <property type="entry name" value="CUTICLE PROTEIN"/>
    <property type="match status" value="1"/>
</dbReference>
<dbReference type="EMBL" id="GAKP01019104">
    <property type="protein sequence ID" value="JAC39848.1"/>
    <property type="molecule type" value="Transcribed_RNA"/>
</dbReference>
<dbReference type="OMA" id="ISHGTHA"/>
<feature type="compositionally biased region" description="Basic residues" evidence="3">
    <location>
        <begin position="156"/>
        <end position="167"/>
    </location>
</feature>
<protein>
    <submittedName>
        <fullName evidence="5 7">Pupal cuticle protein</fullName>
    </submittedName>
</protein>
<dbReference type="PROSITE" id="PS00233">
    <property type="entry name" value="CHIT_BIND_RR_1"/>
    <property type="match status" value="1"/>
</dbReference>
<dbReference type="InterPro" id="IPR000618">
    <property type="entry name" value="Insect_cuticle"/>
</dbReference>